<dbReference type="InterPro" id="IPR052602">
    <property type="entry name" value="Growth_transcription_reg"/>
</dbReference>
<dbReference type="OrthoDB" id="74178at2759"/>
<feature type="coiled-coil region" evidence="4">
    <location>
        <begin position="377"/>
        <end position="442"/>
    </location>
</feature>
<keyword evidence="8" id="KW-1185">Reference proteome</keyword>
<feature type="region of interest" description="Disordered" evidence="5">
    <location>
        <begin position="160"/>
        <end position="187"/>
    </location>
</feature>
<keyword evidence="3 4" id="KW-0175">Coiled coil</keyword>
<evidence type="ECO:0000313" key="7">
    <source>
        <dbReference type="EMBL" id="KRX38765.1"/>
    </source>
</evidence>
<feature type="compositionally biased region" description="Polar residues" evidence="5">
    <location>
        <begin position="173"/>
        <end position="187"/>
    </location>
</feature>
<evidence type="ECO:0000256" key="5">
    <source>
        <dbReference type="SAM" id="MobiDB-lite"/>
    </source>
</evidence>
<feature type="coiled-coil region" evidence="4">
    <location>
        <begin position="615"/>
        <end position="649"/>
    </location>
</feature>
<dbReference type="Proteomes" id="UP000055048">
    <property type="component" value="Unassembled WGS sequence"/>
</dbReference>
<evidence type="ECO:0000256" key="4">
    <source>
        <dbReference type="SAM" id="Coils"/>
    </source>
</evidence>
<dbReference type="STRING" id="144512.A0A0V0TIB5"/>
<organism evidence="7 8">
    <name type="scientific">Trichinella murrelli</name>
    <dbReference type="NCBI Taxonomy" id="144512"/>
    <lineage>
        <taxon>Eukaryota</taxon>
        <taxon>Metazoa</taxon>
        <taxon>Ecdysozoa</taxon>
        <taxon>Nematoda</taxon>
        <taxon>Enoplea</taxon>
        <taxon>Dorylaimia</taxon>
        <taxon>Trichinellida</taxon>
        <taxon>Trichinellidae</taxon>
        <taxon>Trichinella</taxon>
    </lineage>
</organism>
<accession>A0A0V0TIB5</accession>
<feature type="coiled-coil region" evidence="4">
    <location>
        <begin position="773"/>
        <end position="877"/>
    </location>
</feature>
<evidence type="ECO:0000256" key="3">
    <source>
        <dbReference type="ARBA" id="ARBA00023054"/>
    </source>
</evidence>
<evidence type="ECO:0000256" key="1">
    <source>
        <dbReference type="ARBA" id="ARBA00004555"/>
    </source>
</evidence>
<gene>
    <name evidence="7" type="primary">Tmf1</name>
    <name evidence="7" type="ORF">T05_706</name>
</gene>
<reference evidence="7 8" key="1">
    <citation type="submission" date="2015-01" db="EMBL/GenBank/DDBJ databases">
        <title>Evolution of Trichinella species and genotypes.</title>
        <authorList>
            <person name="Korhonen P.K."/>
            <person name="Edoardo P."/>
            <person name="Giuseppe L.R."/>
            <person name="Gasser R.B."/>
        </authorList>
    </citation>
    <scope>NUCLEOTIDE SEQUENCE [LARGE SCALE GENOMIC DNA]</scope>
    <source>
        <strain evidence="7">ISS417</strain>
    </source>
</reference>
<dbReference type="Pfam" id="PF12329">
    <property type="entry name" value="TMF_DNA_bd"/>
    <property type="match status" value="1"/>
</dbReference>
<dbReference type="EMBL" id="JYDJ01000255">
    <property type="protein sequence ID" value="KRX38765.1"/>
    <property type="molecule type" value="Genomic_DNA"/>
</dbReference>
<evidence type="ECO:0000259" key="6">
    <source>
        <dbReference type="Pfam" id="PF12325"/>
    </source>
</evidence>
<comment type="caution">
    <text evidence="7">The sequence shown here is derived from an EMBL/GenBank/DDBJ whole genome shotgun (WGS) entry which is preliminary data.</text>
</comment>
<protein>
    <submittedName>
        <fullName evidence="7">TATA element modulatory factor</fullName>
    </submittedName>
</protein>
<evidence type="ECO:0000256" key="2">
    <source>
        <dbReference type="ARBA" id="ARBA00023034"/>
    </source>
</evidence>
<name>A0A0V0TIB5_9BILA</name>
<dbReference type="InterPro" id="IPR022092">
    <property type="entry name" value="TMF_DNA-bd"/>
</dbReference>
<evidence type="ECO:0000313" key="8">
    <source>
        <dbReference type="Proteomes" id="UP000055048"/>
    </source>
</evidence>
<proteinExistence type="predicted"/>
<dbReference type="PANTHER" id="PTHR46515:SF1">
    <property type="entry name" value="TATA ELEMENT MODULATORY FACTOR"/>
    <property type="match status" value="1"/>
</dbReference>
<comment type="subcellular location">
    <subcellularLocation>
        <location evidence="1">Golgi apparatus</location>
    </subcellularLocation>
</comment>
<dbReference type="PANTHER" id="PTHR46515">
    <property type="entry name" value="TATA ELEMENT MODULATORY FACTOR TMF1"/>
    <property type="match status" value="1"/>
</dbReference>
<feature type="coiled-coil region" evidence="4">
    <location>
        <begin position="311"/>
        <end position="348"/>
    </location>
</feature>
<dbReference type="InterPro" id="IPR022091">
    <property type="entry name" value="TMF_TATA-bd"/>
</dbReference>
<feature type="coiled-coil region" evidence="4">
    <location>
        <begin position="691"/>
        <end position="732"/>
    </location>
</feature>
<dbReference type="AlphaFoldDB" id="A0A0V0TIB5"/>
<sequence>MSSWSNFTALAKSALYNAQKKIDLVLDIQDESDSDSKPYDVVELAKSGDDESSNWIASRMGIDAKSRTMAAWPVLSSSGSPPCSTDSGDEASAFAGVEYDVHSCVNFLISEVCSRVEPTTMTKEDDYCSDPLGNAGSAFSSYVYIPGGCSSSTASSKYRKKESASKGNGGGSVCTSPTEEADTATTSSDIEVIGTSIEDYCSDNGNGNEARLACLSDLNGKQGSYALFRLSLQKRHPNELKCKKRLSYLILILFSIIEKCLAENDPHLNEMLHIYEKVSAEIGVQLKRKIAELTDKLAAEDSTNSALSDVNSRLIKENEKLKSLLQHARENENRIEQLLEEGERLSKKELQQSNIIKLLRQKEKELNNTITKMSVAVNELESVKKVLKKKENLTEEQQEQITNLQKKLQQQDVVVGKLQSKIEEYEATCNLFEAKMKAMSIDLADVTALKVASEFEIQKLKELTVQNKEMELREKLQLQERHFSQEKAALLKQVDHLTAQSKEIRDESLRRESALKWENSQLQQKLQDFETFKQDMSESVVVASKPLFDQIYDLQATIATQRNQWESVERALNEKISKNNGKLLNILLIFILISFFFISSREHGEKKLGEALGKVGELEMAISATKSQLKRVEHELQATFEERDLLRTDLQIAKQQLSTFSQNQEKFDEMLMREKRHSLPVEAIDVDKMFNEKCEHLEVEYRKTVQQLEDQLAESKLKNENLEFELGELKRSSAVCTSQREEEYCIIPVQQNENFTTNENRASFSISEQVSFSEKLCDKLQLKENELALVKNELRQLQVGRERLAAEVIRLTNSCNELQAKLNANNELNVVHQDLNEKHQALLQMYGEKVEENESLLQELQEVKRMFRLQLEKLLNSNDNSSAISGDASSSLP</sequence>
<dbReference type="Pfam" id="PF12325">
    <property type="entry name" value="TMF_TATA_bd"/>
    <property type="match status" value="1"/>
</dbReference>
<dbReference type="GO" id="GO:0005794">
    <property type="term" value="C:Golgi apparatus"/>
    <property type="evidence" value="ECO:0007669"/>
    <property type="project" value="UniProtKB-SubCell"/>
</dbReference>
<dbReference type="GO" id="GO:0005783">
    <property type="term" value="C:endoplasmic reticulum"/>
    <property type="evidence" value="ECO:0007669"/>
    <property type="project" value="TreeGrafter"/>
</dbReference>
<feature type="domain" description="TATA element modulatory factor 1 TATA binding" evidence="6">
    <location>
        <begin position="767"/>
        <end position="874"/>
    </location>
</feature>
<keyword evidence="2" id="KW-0333">Golgi apparatus</keyword>